<dbReference type="AlphaFoldDB" id="A0A517XRF3"/>
<evidence type="ECO:0000256" key="1">
    <source>
        <dbReference type="SAM" id="MobiDB-lite"/>
    </source>
</evidence>
<name>A0A517XRF3_9BACT</name>
<sequence length="152" mass="16053">MSTTLKTMTKTVTAVSVKLTTPADRIGRGLVAFAGSPAEHLSRGQFPLPPYPASDNAEGRQDPAMRMRATVEPPAGPAGRFVPVTPTLGRPGSRSTSSSRSWLPAAKRPARAGDAAVSRRCTWSGCDCQSPDQRFDTRPATRLPAPTPVVGK</sequence>
<gene>
    <name evidence="2" type="ORF">ETAA1_19750</name>
</gene>
<keyword evidence="3" id="KW-1185">Reference proteome</keyword>
<feature type="compositionally biased region" description="Low complexity" evidence="1">
    <location>
        <begin position="93"/>
        <end position="116"/>
    </location>
</feature>
<evidence type="ECO:0000313" key="3">
    <source>
        <dbReference type="Proteomes" id="UP000319576"/>
    </source>
</evidence>
<dbReference type="KEGG" id="uli:ETAA1_19750"/>
<dbReference type="EMBL" id="CP036273">
    <property type="protein sequence ID" value="QDU20032.1"/>
    <property type="molecule type" value="Genomic_DNA"/>
</dbReference>
<dbReference type="Proteomes" id="UP000319576">
    <property type="component" value="Chromosome"/>
</dbReference>
<feature type="region of interest" description="Disordered" evidence="1">
    <location>
        <begin position="41"/>
        <end position="152"/>
    </location>
</feature>
<evidence type="ECO:0000313" key="2">
    <source>
        <dbReference type="EMBL" id="QDU20032.1"/>
    </source>
</evidence>
<protein>
    <submittedName>
        <fullName evidence="2">Uncharacterized protein</fullName>
    </submittedName>
</protein>
<proteinExistence type="predicted"/>
<organism evidence="2 3">
    <name type="scientific">Urbifossiella limnaea</name>
    <dbReference type="NCBI Taxonomy" id="2528023"/>
    <lineage>
        <taxon>Bacteria</taxon>
        <taxon>Pseudomonadati</taxon>
        <taxon>Planctomycetota</taxon>
        <taxon>Planctomycetia</taxon>
        <taxon>Gemmatales</taxon>
        <taxon>Gemmataceae</taxon>
        <taxon>Urbifossiella</taxon>
    </lineage>
</organism>
<accession>A0A517XRF3</accession>
<reference evidence="2 3" key="1">
    <citation type="submission" date="2019-02" db="EMBL/GenBank/DDBJ databases">
        <title>Deep-cultivation of Planctomycetes and their phenomic and genomic characterization uncovers novel biology.</title>
        <authorList>
            <person name="Wiegand S."/>
            <person name="Jogler M."/>
            <person name="Boedeker C."/>
            <person name="Pinto D."/>
            <person name="Vollmers J."/>
            <person name="Rivas-Marin E."/>
            <person name="Kohn T."/>
            <person name="Peeters S.H."/>
            <person name="Heuer A."/>
            <person name="Rast P."/>
            <person name="Oberbeckmann S."/>
            <person name="Bunk B."/>
            <person name="Jeske O."/>
            <person name="Meyerdierks A."/>
            <person name="Storesund J.E."/>
            <person name="Kallscheuer N."/>
            <person name="Luecker S."/>
            <person name="Lage O.M."/>
            <person name="Pohl T."/>
            <person name="Merkel B.J."/>
            <person name="Hornburger P."/>
            <person name="Mueller R.-W."/>
            <person name="Bruemmer F."/>
            <person name="Labrenz M."/>
            <person name="Spormann A.M."/>
            <person name="Op den Camp H."/>
            <person name="Overmann J."/>
            <person name="Amann R."/>
            <person name="Jetten M.S.M."/>
            <person name="Mascher T."/>
            <person name="Medema M.H."/>
            <person name="Devos D.P."/>
            <person name="Kaster A.-K."/>
            <person name="Ovreas L."/>
            <person name="Rohde M."/>
            <person name="Galperin M.Y."/>
            <person name="Jogler C."/>
        </authorList>
    </citation>
    <scope>NUCLEOTIDE SEQUENCE [LARGE SCALE GENOMIC DNA]</scope>
    <source>
        <strain evidence="2 3">ETA_A1</strain>
    </source>
</reference>